<dbReference type="GO" id="GO:0005829">
    <property type="term" value="C:cytosol"/>
    <property type="evidence" value="ECO:0007669"/>
    <property type="project" value="TreeGrafter"/>
</dbReference>
<dbReference type="KEGG" id="lfp:Y981_01105"/>
<feature type="binding site" evidence="3">
    <location>
        <begin position="214"/>
        <end position="215"/>
    </location>
    <ligand>
        <name>substrate</name>
    </ligand>
</feature>
<keyword evidence="3" id="KW-0457">Lysine biosynthesis</keyword>
<dbReference type="RefSeq" id="WP_038504322.1">
    <property type="nucleotide sequence ID" value="NZ_CP007243.1"/>
</dbReference>
<feature type="site" description="Could be important to modulate the pK values of the two catalytic cysteine residues" evidence="3">
    <location>
        <position position="214"/>
    </location>
</feature>
<accession>A0A059XS98</accession>
<name>A0A059XS98_9BACT</name>
<comment type="function">
    <text evidence="3">Catalyzes the stereoinversion of LL-2,6-diaminopimelate (L,L-DAP) to meso-diaminopimelate (meso-DAP), a precursor of L-lysine and an essential component of the bacterial peptidoglycan.</text>
</comment>
<dbReference type="HOGENOM" id="CLU_053306_3_0_0"/>
<evidence type="ECO:0000256" key="2">
    <source>
        <dbReference type="ARBA" id="ARBA00023235"/>
    </source>
</evidence>
<comment type="caution">
    <text evidence="3">Lacks conserved residue(s) required for the propagation of feature annotation.</text>
</comment>
<feature type="binding site" evidence="3">
    <location>
        <position position="63"/>
    </location>
    <ligand>
        <name>substrate</name>
    </ligand>
</feature>
<proteinExistence type="inferred from homology"/>
<evidence type="ECO:0000256" key="1">
    <source>
        <dbReference type="ARBA" id="ARBA00010219"/>
    </source>
</evidence>
<dbReference type="GO" id="GO:0009089">
    <property type="term" value="P:lysine biosynthetic process via diaminopimelate"/>
    <property type="evidence" value="ECO:0007669"/>
    <property type="project" value="UniProtKB-UniRule"/>
</dbReference>
<comment type="catalytic activity">
    <reaction evidence="3">
        <text>(2S,6S)-2,6-diaminopimelate = meso-2,6-diaminopimelate</text>
        <dbReference type="Rhea" id="RHEA:15393"/>
        <dbReference type="ChEBI" id="CHEBI:57609"/>
        <dbReference type="ChEBI" id="CHEBI:57791"/>
        <dbReference type="EC" id="5.1.1.7"/>
    </reaction>
</comment>
<dbReference type="InterPro" id="IPR001653">
    <property type="entry name" value="DAP_epimerase_DapF"/>
</dbReference>
<dbReference type="SUPFAM" id="SSF54506">
    <property type="entry name" value="Diaminopimelate epimerase-like"/>
    <property type="match status" value="2"/>
</dbReference>
<protein>
    <recommendedName>
        <fullName evidence="3 4">Diaminopimelate epimerase</fullName>
        <shortName evidence="3">DAP epimerase</shortName>
        <ecNumber evidence="3 4">5.1.1.7</ecNumber>
    </recommendedName>
    <alternativeName>
        <fullName evidence="3">PLP-independent amino acid racemase</fullName>
    </alternativeName>
</protein>
<dbReference type="EMBL" id="CP007243">
    <property type="protein sequence ID" value="AIA29925.1"/>
    <property type="molecule type" value="Genomic_DNA"/>
</dbReference>
<feature type="binding site" evidence="3">
    <location>
        <position position="15"/>
    </location>
    <ligand>
        <name>substrate</name>
    </ligand>
</feature>
<reference evidence="6" key="1">
    <citation type="submission" date="2014-02" db="EMBL/GenBank/DDBJ databases">
        <title>Complete genome sequence and comparative genomic analysis of the nitrogen-fixing bacterium Leptospirillum ferriphilum YSK.</title>
        <authorList>
            <person name="Guo X."/>
            <person name="Yin H."/>
            <person name="Liang Y."/>
            <person name="Hu Q."/>
            <person name="Ma L."/>
            <person name="Xiao Y."/>
            <person name="Zhang X."/>
            <person name="Qiu G."/>
            <person name="Liu X."/>
        </authorList>
    </citation>
    <scope>NUCLEOTIDE SEQUENCE [LARGE SCALE GENOMIC DNA]</scope>
    <source>
        <strain evidence="6">YSK</strain>
    </source>
</reference>
<dbReference type="GO" id="GO:0008837">
    <property type="term" value="F:diaminopimelate epimerase activity"/>
    <property type="evidence" value="ECO:0007669"/>
    <property type="project" value="UniProtKB-UniRule"/>
</dbReference>
<feature type="binding site" evidence="3">
    <location>
        <begin position="73"/>
        <end position="74"/>
    </location>
    <ligand>
        <name>substrate</name>
    </ligand>
</feature>
<organism evidence="5 6">
    <name type="scientific">Leptospirillum ferriphilum YSK</name>
    <dbReference type="NCBI Taxonomy" id="1441628"/>
    <lineage>
        <taxon>Bacteria</taxon>
        <taxon>Pseudomonadati</taxon>
        <taxon>Nitrospirota</taxon>
        <taxon>Nitrospiria</taxon>
        <taxon>Nitrospirales</taxon>
        <taxon>Nitrospiraceae</taxon>
        <taxon>Leptospirillum</taxon>
    </lineage>
</organism>
<feature type="binding site" evidence="3">
    <location>
        <position position="163"/>
    </location>
    <ligand>
        <name>substrate</name>
    </ligand>
</feature>
<comment type="subunit">
    <text evidence="3">Homodimer.</text>
</comment>
<gene>
    <name evidence="3" type="primary">dapF</name>
    <name evidence="5" type="ORF">Y981_01105</name>
</gene>
<evidence type="ECO:0000313" key="5">
    <source>
        <dbReference type="EMBL" id="AIA29925.1"/>
    </source>
</evidence>
<comment type="subcellular location">
    <subcellularLocation>
        <location evidence="3">Cytoplasm</location>
    </subcellularLocation>
</comment>
<dbReference type="OrthoDB" id="9805408at2"/>
<dbReference type="Gene3D" id="3.10.310.10">
    <property type="entry name" value="Diaminopimelate Epimerase, Chain A, domain 1"/>
    <property type="match status" value="2"/>
</dbReference>
<dbReference type="PANTHER" id="PTHR31689">
    <property type="entry name" value="DIAMINOPIMELATE EPIMERASE, CHLOROPLASTIC"/>
    <property type="match status" value="1"/>
</dbReference>
<dbReference type="Pfam" id="PF01678">
    <property type="entry name" value="DAP_epimerase"/>
    <property type="match status" value="2"/>
</dbReference>
<dbReference type="UniPathway" id="UPA00034">
    <property type="reaction ID" value="UER00025"/>
</dbReference>
<dbReference type="NCBIfam" id="TIGR00652">
    <property type="entry name" value="DapF"/>
    <property type="match status" value="1"/>
</dbReference>
<comment type="similarity">
    <text evidence="1 3">Belongs to the diaminopimelate epimerase family.</text>
</comment>
<evidence type="ECO:0000256" key="3">
    <source>
        <dbReference type="HAMAP-Rule" id="MF_00197"/>
    </source>
</evidence>
<sequence>MSLTRDFVKSHGLGNDYIVMTRFPGEMTPERIRLVCDRNFGVGSDGILLLTRASEPFGLRIFNPDGSEAEKSGNGLRIFAKFLYEYGYATNRLFRIQTLGGMVTAEVYPDASNRVDRVKVDMGKATVDPVSVGLANWEKPFVEELLELAPDLRLKGTAISVGNPHFVFFREELDEKFMREWGPKIENHPLFPKRINTQMVRVTGPSEIEIRIWERGAGWTLASGSSSCAAATVSVMLGKVRSPVRVRMPGGILAIEVSPEQEIRMEGPVSEVMSGDFSPDLLALLDSAGK</sequence>
<keyword evidence="6" id="KW-1185">Reference proteome</keyword>
<keyword evidence="3" id="KW-0963">Cytoplasm</keyword>
<dbReference type="HAMAP" id="MF_00197">
    <property type="entry name" value="DAP_epimerase"/>
    <property type="match status" value="1"/>
</dbReference>
<feature type="binding site" evidence="3">
    <location>
        <position position="196"/>
    </location>
    <ligand>
        <name>substrate</name>
    </ligand>
</feature>
<evidence type="ECO:0000256" key="4">
    <source>
        <dbReference type="NCBIfam" id="TIGR00652"/>
    </source>
</evidence>
<dbReference type="PANTHER" id="PTHR31689:SF0">
    <property type="entry name" value="DIAMINOPIMELATE EPIMERASE"/>
    <property type="match status" value="1"/>
</dbReference>
<dbReference type="EC" id="5.1.1.7" evidence="3 4"/>
<feature type="site" description="Could be important to modulate the pK values of the two catalytic cysteine residues" evidence="3">
    <location>
        <position position="165"/>
    </location>
</feature>
<dbReference type="AlphaFoldDB" id="A0A059XS98"/>
<feature type="binding site" evidence="3">
    <location>
        <begin position="224"/>
        <end position="225"/>
    </location>
    <ligand>
        <name>substrate</name>
    </ligand>
</feature>
<reference evidence="5 6" key="2">
    <citation type="journal article" date="2015" name="Biomed. Res. Int.">
        <title>Effects of Arsenite Resistance on the Growth and Functional Gene Expression of Leptospirillum ferriphilum and Acidithiobacillus thiooxidans in Pure Culture and Coculture.</title>
        <authorList>
            <person name="Jiang H."/>
            <person name="Liang Y."/>
            <person name="Yin H."/>
            <person name="Xiao Y."/>
            <person name="Guo X."/>
            <person name="Xu Y."/>
            <person name="Hu Q."/>
            <person name="Liu H."/>
            <person name="Liu X."/>
        </authorList>
    </citation>
    <scope>NUCLEOTIDE SEQUENCE [LARGE SCALE GENOMIC DNA]</scope>
    <source>
        <strain evidence="5 6">YSK</strain>
    </source>
</reference>
<evidence type="ECO:0000313" key="6">
    <source>
        <dbReference type="Proteomes" id="UP000027059"/>
    </source>
</evidence>
<comment type="pathway">
    <text evidence="3">Amino-acid biosynthesis; L-lysine biosynthesis via DAP pathway; DL-2,6-diaminopimelate from LL-2,6-diaminopimelate: step 1/1.</text>
</comment>
<dbReference type="Proteomes" id="UP000027059">
    <property type="component" value="Chromosome"/>
</dbReference>
<keyword evidence="2 3" id="KW-0413">Isomerase</keyword>
<keyword evidence="3" id="KW-0028">Amino-acid biosynthesis</keyword>